<dbReference type="GO" id="GO:0006281">
    <property type="term" value="P:DNA repair"/>
    <property type="evidence" value="ECO:0007669"/>
    <property type="project" value="UniProtKB-KW"/>
</dbReference>
<evidence type="ECO:0000256" key="8">
    <source>
        <dbReference type="ARBA" id="ARBA00022842"/>
    </source>
</evidence>
<dbReference type="EMBL" id="MKQP01000036">
    <property type="protein sequence ID" value="OMD27472.1"/>
    <property type="molecule type" value="Genomic_DNA"/>
</dbReference>
<dbReference type="GO" id="GO:0016787">
    <property type="term" value="F:hydrolase activity"/>
    <property type="evidence" value="ECO:0007669"/>
    <property type="project" value="UniProtKB-KW"/>
</dbReference>
<keyword evidence="9" id="KW-0238">DNA-binding</keyword>
<dbReference type="Proteomes" id="UP000187465">
    <property type="component" value="Unassembled WGS sequence"/>
</dbReference>
<dbReference type="InterPro" id="IPR012337">
    <property type="entry name" value="RNaseH-like_sf"/>
</dbReference>
<dbReference type="GO" id="GO:0004520">
    <property type="term" value="F:DNA endonuclease activity"/>
    <property type="evidence" value="ECO:0007669"/>
    <property type="project" value="InterPro"/>
</dbReference>
<accession>A0A1R0X2S1</accession>
<dbReference type="SUPFAM" id="SSF53098">
    <property type="entry name" value="Ribonuclease H-like"/>
    <property type="match status" value="1"/>
</dbReference>
<keyword evidence="8" id="KW-0460">Magnesium</keyword>
<reference evidence="12 13" key="1">
    <citation type="submission" date="2016-10" db="EMBL/GenBank/DDBJ databases">
        <title>Paenibacillus species isolates.</title>
        <authorList>
            <person name="Beno S.M."/>
        </authorList>
    </citation>
    <scope>NUCLEOTIDE SEQUENCE [LARGE SCALE GENOMIC DNA]</scope>
    <source>
        <strain evidence="12 13">FSL H7-0604</strain>
    </source>
</reference>
<comment type="similarity">
    <text evidence="1">Belongs to the RuvC family.</text>
</comment>
<keyword evidence="7" id="KW-0378">Hydrolase</keyword>
<evidence type="ECO:0000256" key="11">
    <source>
        <dbReference type="ARBA" id="ARBA00023204"/>
    </source>
</evidence>
<dbReference type="GO" id="GO:0046872">
    <property type="term" value="F:metal ion binding"/>
    <property type="evidence" value="ECO:0007669"/>
    <property type="project" value="UniProtKB-KW"/>
</dbReference>
<evidence type="ECO:0000256" key="10">
    <source>
        <dbReference type="ARBA" id="ARBA00023172"/>
    </source>
</evidence>
<dbReference type="GO" id="GO:0006310">
    <property type="term" value="P:DNA recombination"/>
    <property type="evidence" value="ECO:0007669"/>
    <property type="project" value="UniProtKB-KW"/>
</dbReference>
<evidence type="ECO:0000256" key="2">
    <source>
        <dbReference type="ARBA" id="ARBA00022490"/>
    </source>
</evidence>
<gene>
    <name evidence="12" type="ORF">BJP51_25075</name>
</gene>
<evidence type="ECO:0000256" key="4">
    <source>
        <dbReference type="ARBA" id="ARBA00022723"/>
    </source>
</evidence>
<evidence type="ECO:0000256" key="3">
    <source>
        <dbReference type="ARBA" id="ARBA00022722"/>
    </source>
</evidence>
<keyword evidence="4" id="KW-0479">Metal-binding</keyword>
<evidence type="ECO:0000313" key="12">
    <source>
        <dbReference type="EMBL" id="OMD27472.1"/>
    </source>
</evidence>
<evidence type="ECO:0000256" key="7">
    <source>
        <dbReference type="ARBA" id="ARBA00022801"/>
    </source>
</evidence>
<dbReference type="Pfam" id="PF02075">
    <property type="entry name" value="RuvC"/>
    <property type="match status" value="1"/>
</dbReference>
<dbReference type="PANTHER" id="PTHR30194">
    <property type="entry name" value="CROSSOVER JUNCTION ENDODEOXYRIBONUCLEASE RUVC"/>
    <property type="match status" value="1"/>
</dbReference>
<name>A0A1R0X2S1_9BACL</name>
<evidence type="ECO:0000313" key="13">
    <source>
        <dbReference type="Proteomes" id="UP000187465"/>
    </source>
</evidence>
<keyword evidence="6" id="KW-0227">DNA damage</keyword>
<evidence type="ECO:0000256" key="1">
    <source>
        <dbReference type="ARBA" id="ARBA00009518"/>
    </source>
</evidence>
<dbReference type="AlphaFoldDB" id="A0A1R0X2S1"/>
<dbReference type="Gene3D" id="3.30.420.10">
    <property type="entry name" value="Ribonuclease H-like superfamily/Ribonuclease H"/>
    <property type="match status" value="1"/>
</dbReference>
<keyword evidence="3" id="KW-0540">Nuclease</keyword>
<evidence type="ECO:0000256" key="6">
    <source>
        <dbReference type="ARBA" id="ARBA00022763"/>
    </source>
</evidence>
<protein>
    <submittedName>
        <fullName evidence="12">Uncharacterized protein</fullName>
    </submittedName>
</protein>
<evidence type="ECO:0000256" key="5">
    <source>
        <dbReference type="ARBA" id="ARBA00022759"/>
    </source>
</evidence>
<dbReference type="InterPro" id="IPR002176">
    <property type="entry name" value="X-over_junc_endoDNase_RuvC"/>
</dbReference>
<evidence type="ECO:0000256" key="9">
    <source>
        <dbReference type="ARBA" id="ARBA00023125"/>
    </source>
</evidence>
<comment type="caution">
    <text evidence="12">The sequence shown here is derived from an EMBL/GenBank/DDBJ whole genome shotgun (WGS) entry which is preliminary data.</text>
</comment>
<keyword evidence="2" id="KW-0963">Cytoplasm</keyword>
<keyword evidence="5" id="KW-0255">Endonuclease</keyword>
<dbReference type="PANTHER" id="PTHR30194:SF3">
    <property type="entry name" value="CROSSOVER JUNCTION ENDODEOXYRIBONUCLEASE RUVC"/>
    <property type="match status" value="1"/>
</dbReference>
<organism evidence="12 13">
    <name type="scientific">Paenibacillus odorifer</name>
    <dbReference type="NCBI Taxonomy" id="189426"/>
    <lineage>
        <taxon>Bacteria</taxon>
        <taxon>Bacillati</taxon>
        <taxon>Bacillota</taxon>
        <taxon>Bacilli</taxon>
        <taxon>Bacillales</taxon>
        <taxon>Paenibacillaceae</taxon>
        <taxon>Paenibacillus</taxon>
    </lineage>
</organism>
<proteinExistence type="inferred from homology"/>
<keyword evidence="10" id="KW-0233">DNA recombination</keyword>
<dbReference type="InterPro" id="IPR036397">
    <property type="entry name" value="RNaseH_sf"/>
</dbReference>
<dbReference type="GO" id="GO:0003677">
    <property type="term" value="F:DNA binding"/>
    <property type="evidence" value="ECO:0007669"/>
    <property type="project" value="UniProtKB-KW"/>
</dbReference>
<sequence>MVEVRGRTPYLIACDSVATSTADTDAVRNYTVETFVGHFVREHRPFDIVVREDFTSGRNKRATQTIFSAWAAADRALAAYGYYAEDLKPALAPTSVKKYVTGNGKAEKPEVAEAVRKYLRLPADTKWRTGYDDADACAVCLSYLLRENLIDEIGGIAA</sequence>
<keyword evidence="11" id="KW-0234">DNA repair</keyword>